<dbReference type="Proteomes" id="UP000663848">
    <property type="component" value="Unassembled WGS sequence"/>
</dbReference>
<gene>
    <name evidence="3" type="ORF">QYT958_LOCUS34435</name>
    <name evidence="2" type="ORF">UJA718_LOCUS34355</name>
</gene>
<evidence type="ECO:0000313" key="4">
    <source>
        <dbReference type="Proteomes" id="UP000663848"/>
    </source>
</evidence>
<feature type="domain" description="DHX34-like C2H2-type zinc finger" evidence="1">
    <location>
        <begin position="41"/>
        <end position="65"/>
    </location>
</feature>
<feature type="non-terminal residue" evidence="3">
    <location>
        <position position="1"/>
    </location>
</feature>
<protein>
    <recommendedName>
        <fullName evidence="1">DHX34-like C2H2-type zinc finger domain-containing protein</fullName>
    </recommendedName>
</protein>
<evidence type="ECO:0000259" key="1">
    <source>
        <dbReference type="Pfam" id="PF24485"/>
    </source>
</evidence>
<dbReference type="Pfam" id="PF24485">
    <property type="entry name" value="zf-C2H2_DHX34"/>
    <property type="match status" value="1"/>
</dbReference>
<dbReference type="InterPro" id="IPR056382">
    <property type="entry name" value="DHX34_Znf-C2H2"/>
</dbReference>
<sequence length="65" mass="7217">LCNNENPIFKSAQSTTNKSSLLSNLTTVASTSTTPVPSTKDYHCDTCQQTFKFTSIEILRHRATH</sequence>
<dbReference type="EMBL" id="CAJOBP010031058">
    <property type="protein sequence ID" value="CAF4663015.1"/>
    <property type="molecule type" value="Genomic_DNA"/>
</dbReference>
<dbReference type="AlphaFoldDB" id="A0A821YIZ1"/>
<evidence type="ECO:0000313" key="3">
    <source>
        <dbReference type="EMBL" id="CAF4962754.1"/>
    </source>
</evidence>
<dbReference type="EMBL" id="CAJOBR010024750">
    <property type="protein sequence ID" value="CAF4962754.1"/>
    <property type="molecule type" value="Genomic_DNA"/>
</dbReference>
<dbReference type="Proteomes" id="UP000663873">
    <property type="component" value="Unassembled WGS sequence"/>
</dbReference>
<evidence type="ECO:0000313" key="5">
    <source>
        <dbReference type="Proteomes" id="UP000663873"/>
    </source>
</evidence>
<comment type="caution">
    <text evidence="3">The sequence shown here is derived from an EMBL/GenBank/DDBJ whole genome shotgun (WGS) entry which is preliminary data.</text>
</comment>
<keyword evidence="5" id="KW-1185">Reference proteome</keyword>
<accession>A0A821YIZ1</accession>
<reference evidence="3" key="1">
    <citation type="submission" date="2021-02" db="EMBL/GenBank/DDBJ databases">
        <authorList>
            <person name="Nowell W R."/>
        </authorList>
    </citation>
    <scope>NUCLEOTIDE SEQUENCE</scope>
</reference>
<evidence type="ECO:0000313" key="2">
    <source>
        <dbReference type="EMBL" id="CAF4663015.1"/>
    </source>
</evidence>
<proteinExistence type="predicted"/>
<organism evidence="3 4">
    <name type="scientific">Rotaria socialis</name>
    <dbReference type="NCBI Taxonomy" id="392032"/>
    <lineage>
        <taxon>Eukaryota</taxon>
        <taxon>Metazoa</taxon>
        <taxon>Spiralia</taxon>
        <taxon>Gnathifera</taxon>
        <taxon>Rotifera</taxon>
        <taxon>Eurotatoria</taxon>
        <taxon>Bdelloidea</taxon>
        <taxon>Philodinida</taxon>
        <taxon>Philodinidae</taxon>
        <taxon>Rotaria</taxon>
    </lineage>
</organism>
<name>A0A821YIZ1_9BILA</name>